<reference evidence="2 3" key="1">
    <citation type="submission" date="2019-12" db="EMBL/GenBank/DDBJ databases">
        <title>Paenibacillus sp. nov. sp. isolated from soil.</title>
        <authorList>
            <person name="Kim J."/>
            <person name="Jeong S.E."/>
            <person name="Jung H.S."/>
            <person name="Jeon C.O."/>
        </authorList>
    </citation>
    <scope>NUCLEOTIDE SEQUENCE [LARGE SCALE GENOMIC DNA]</scope>
    <source>
        <strain evidence="2 3">5J-6</strain>
    </source>
</reference>
<keyword evidence="2" id="KW-0503">Monooxygenase</keyword>
<evidence type="ECO:0000313" key="2">
    <source>
        <dbReference type="EMBL" id="MZQ85154.1"/>
    </source>
</evidence>
<dbReference type="AlphaFoldDB" id="A0A6L8V4K6"/>
<evidence type="ECO:0000256" key="1">
    <source>
        <dbReference type="ARBA" id="ARBA00023002"/>
    </source>
</evidence>
<dbReference type="RefSeq" id="WP_161409221.1">
    <property type="nucleotide sequence ID" value="NZ_WTUZ01000022.1"/>
</dbReference>
<comment type="caution">
    <text evidence="2">The sequence shown here is derived from an EMBL/GenBank/DDBJ whole genome shotgun (WGS) entry which is preliminary data.</text>
</comment>
<keyword evidence="1" id="KW-0560">Oxidoreductase</keyword>
<protein>
    <submittedName>
        <fullName evidence="2">SidA/IucD/PvdA family monooxygenase</fullName>
    </submittedName>
</protein>
<gene>
    <name evidence="2" type="ORF">GQF01_23855</name>
</gene>
<dbReference type="PANTHER" id="PTHR43539">
    <property type="entry name" value="FLAVIN-BINDING MONOOXYGENASE-LIKE PROTEIN (AFU_ORTHOLOGUE AFUA_4G09220)"/>
    <property type="match status" value="1"/>
</dbReference>
<dbReference type="GO" id="GO:0004497">
    <property type="term" value="F:monooxygenase activity"/>
    <property type="evidence" value="ECO:0007669"/>
    <property type="project" value="UniProtKB-KW"/>
</dbReference>
<dbReference type="SUPFAM" id="SSF51905">
    <property type="entry name" value="FAD/NAD(P)-binding domain"/>
    <property type="match status" value="2"/>
</dbReference>
<dbReference type="EMBL" id="WTUZ01000022">
    <property type="protein sequence ID" value="MZQ85154.1"/>
    <property type="molecule type" value="Genomic_DNA"/>
</dbReference>
<proteinExistence type="predicted"/>
<dbReference type="Proteomes" id="UP000481087">
    <property type="component" value="Unassembled WGS sequence"/>
</dbReference>
<evidence type="ECO:0000313" key="3">
    <source>
        <dbReference type="Proteomes" id="UP000481087"/>
    </source>
</evidence>
<dbReference type="Pfam" id="PF13738">
    <property type="entry name" value="Pyr_redox_3"/>
    <property type="match status" value="1"/>
</dbReference>
<dbReference type="PRINTS" id="PR00368">
    <property type="entry name" value="FADPNR"/>
</dbReference>
<dbReference type="InterPro" id="IPR036188">
    <property type="entry name" value="FAD/NAD-bd_sf"/>
</dbReference>
<dbReference type="PANTHER" id="PTHR43539:SF78">
    <property type="entry name" value="FLAVIN-CONTAINING MONOOXYGENASE"/>
    <property type="match status" value="1"/>
</dbReference>
<sequence length="367" mass="41366">MKKIDIVVIGGGQAGLSTGYYLSSEQREYIVLDQSHEIGYSWSNRYDSLTLFTPRMYSGLPGLALEGDPWGYPTKDEMAAYLKKYQEKFAIPIQLDSEVIQLTYQLGKFLVTTNKGSWLANQVVVATGPFQTPFIPPITYSLSSDVFQVHTADYLNPEMLPQTGEVLVIGGGNSGAQIALEISQTRQVYLSVGHDIQYLPYRFLGRSLFWWYEKVGLLRKKPESWVGRRFIKKKDPLYGFELKHAISCGRIKVLARATDASEKQIVFADGSSLEAGTIIWATGFRSNYPWLQIPEIFNHTQTVIHETGVTLIPGLYFVGLPWQSSRGSALIGWVHRDAKFICQMIKQFGDHYANEDYSHEDLPSHGS</sequence>
<dbReference type="GO" id="GO:0050660">
    <property type="term" value="F:flavin adenine dinucleotide binding"/>
    <property type="evidence" value="ECO:0007669"/>
    <property type="project" value="TreeGrafter"/>
</dbReference>
<organism evidence="2 3">
    <name type="scientific">Paenibacillus silvestris</name>
    <dbReference type="NCBI Taxonomy" id="2606219"/>
    <lineage>
        <taxon>Bacteria</taxon>
        <taxon>Bacillati</taxon>
        <taxon>Bacillota</taxon>
        <taxon>Bacilli</taxon>
        <taxon>Bacillales</taxon>
        <taxon>Paenibacillaceae</taxon>
        <taxon>Paenibacillus</taxon>
    </lineage>
</organism>
<name>A0A6L8V4K6_9BACL</name>
<dbReference type="Gene3D" id="3.50.50.60">
    <property type="entry name" value="FAD/NAD(P)-binding domain"/>
    <property type="match status" value="1"/>
</dbReference>
<keyword evidence="3" id="KW-1185">Reference proteome</keyword>
<dbReference type="PRINTS" id="PR00469">
    <property type="entry name" value="PNDRDTASEII"/>
</dbReference>
<accession>A0A6L8V4K6</accession>
<dbReference type="InterPro" id="IPR050982">
    <property type="entry name" value="Auxin_biosynth/cation_transpt"/>
</dbReference>